<evidence type="ECO:0000313" key="1">
    <source>
        <dbReference type="EMBL" id="CAD8766801.1"/>
    </source>
</evidence>
<organism evidence="1">
    <name type="scientific">Polytomella parva</name>
    <dbReference type="NCBI Taxonomy" id="51329"/>
    <lineage>
        <taxon>Eukaryota</taxon>
        <taxon>Viridiplantae</taxon>
        <taxon>Chlorophyta</taxon>
        <taxon>core chlorophytes</taxon>
        <taxon>Chlorophyceae</taxon>
        <taxon>CS clade</taxon>
        <taxon>Chlamydomonadales</taxon>
        <taxon>Chlamydomonadaceae</taxon>
        <taxon>Polytomella</taxon>
    </lineage>
</organism>
<reference evidence="1" key="1">
    <citation type="submission" date="2021-01" db="EMBL/GenBank/DDBJ databases">
        <authorList>
            <person name="Corre E."/>
            <person name="Pelletier E."/>
            <person name="Niang G."/>
            <person name="Scheremetjew M."/>
            <person name="Finn R."/>
            <person name="Kale V."/>
            <person name="Holt S."/>
            <person name="Cochrane G."/>
            <person name="Meng A."/>
            <person name="Brown T."/>
            <person name="Cohen L."/>
        </authorList>
    </citation>
    <scope>NUCLEOTIDE SEQUENCE</scope>
    <source>
        <strain evidence="1">SAG 63-3</strain>
    </source>
</reference>
<accession>A0A7S0UQX3</accession>
<dbReference type="SMR" id="A0A7S0UQX3"/>
<sequence length="325" mass="34814">MRQASRLALSIRQAGNVEAASAVPAMTRQFSAPGSHEHHETPLSKVMPTVVSIPRKVACLALGATKKVVCGLASSGPSQNLVSTFANKVIVEENLVNVAEIDVPFWSYWLSSAGFTSKDAFVKFAEAVKPKVAALSTSDITNLTVAFKRANYYDKDLFTGIEANVSANFTKFETEQLLQIVATFDAFNHSSVAFLDDVADSITYCNHYLAPVRAGADELATLLTYYAKNGHERADLLATVARGFSEVSLGKLSAAQRKDTVLSALKAFQTFGFYPESIEAVIGAALVSPAEYSAEELKEVEAVKVAAENALGGEFVLIQEGAHGH</sequence>
<proteinExistence type="predicted"/>
<dbReference type="EMBL" id="HBFM01005447">
    <property type="protein sequence ID" value="CAD8766801.1"/>
    <property type="molecule type" value="Transcribed_RNA"/>
</dbReference>
<protein>
    <submittedName>
        <fullName evidence="1">Uncharacterized protein</fullName>
    </submittedName>
</protein>
<dbReference type="AlphaFoldDB" id="A0A7S0UQX3"/>
<name>A0A7S0UQX3_9CHLO</name>
<gene>
    <name evidence="1" type="ORF">PPAR00522_LOCUS3193</name>
</gene>